<dbReference type="PANTHER" id="PTHR42791">
    <property type="entry name" value="GNAT FAMILY ACETYLTRANSFERASE"/>
    <property type="match status" value="1"/>
</dbReference>
<dbReference type="PANTHER" id="PTHR42791:SF14">
    <property type="entry name" value="N-ACETYLTRANSFERASE DOMAIN-CONTAINING PROTEIN"/>
    <property type="match status" value="1"/>
</dbReference>
<dbReference type="Pfam" id="PF13673">
    <property type="entry name" value="Acetyltransf_10"/>
    <property type="match status" value="1"/>
</dbReference>
<gene>
    <name evidence="2" type="ORF">JI435_027260</name>
</gene>
<dbReference type="InterPro" id="IPR000182">
    <property type="entry name" value="GNAT_dom"/>
</dbReference>
<sequence>MEFEVAPASDDDVRQIIHIMFKAYGGKNEYINAVFPRGLTPEGEDLTAQRLLFIKNIAPGIKWEKVTDSANGTIVGGAMWALHEDAKPQRFPLDGPPGTWESDAEKEYAQALFNSLGVDEHKYYEENELPFMRLVIMAIEPAYQRRGAGAELLKSGLKVADEAKAATTLIASPEGKGLYEKHSFTTIQERDLDVPERFSDKPKYHIWSMVRPRKHTL</sequence>
<evidence type="ECO:0000313" key="3">
    <source>
        <dbReference type="Proteomes" id="UP000663193"/>
    </source>
</evidence>
<reference evidence="3" key="1">
    <citation type="journal article" date="2021" name="BMC Genomics">
        <title>Chromosome-level genome assembly and manually-curated proteome of model necrotroph Parastagonospora nodorum Sn15 reveals a genome-wide trove of candidate effector homologs, and redundancy of virulence-related functions within an accessory chromosome.</title>
        <authorList>
            <person name="Bertazzoni S."/>
            <person name="Jones D.A.B."/>
            <person name="Phan H.T."/>
            <person name="Tan K.-C."/>
            <person name="Hane J.K."/>
        </authorList>
    </citation>
    <scope>NUCLEOTIDE SEQUENCE [LARGE SCALE GENOMIC DNA]</scope>
    <source>
        <strain evidence="3">SN15 / ATCC MYA-4574 / FGSC 10173)</strain>
    </source>
</reference>
<dbReference type="VEuPathDB" id="FungiDB:JI435_027260"/>
<evidence type="ECO:0000259" key="1">
    <source>
        <dbReference type="Pfam" id="PF13673"/>
    </source>
</evidence>
<dbReference type="GO" id="GO:0016747">
    <property type="term" value="F:acyltransferase activity, transferring groups other than amino-acyl groups"/>
    <property type="evidence" value="ECO:0007669"/>
    <property type="project" value="InterPro"/>
</dbReference>
<accession>A0A7U2EXL8</accession>
<name>A0A7U2EXL8_PHANO</name>
<dbReference type="InterPro" id="IPR016181">
    <property type="entry name" value="Acyl_CoA_acyltransferase"/>
</dbReference>
<dbReference type="Gene3D" id="3.40.630.30">
    <property type="match status" value="1"/>
</dbReference>
<dbReference type="SUPFAM" id="SSF55729">
    <property type="entry name" value="Acyl-CoA N-acyltransferases (Nat)"/>
    <property type="match status" value="1"/>
</dbReference>
<proteinExistence type="predicted"/>
<organism evidence="2 3">
    <name type="scientific">Phaeosphaeria nodorum (strain SN15 / ATCC MYA-4574 / FGSC 10173)</name>
    <name type="common">Glume blotch fungus</name>
    <name type="synonym">Parastagonospora nodorum</name>
    <dbReference type="NCBI Taxonomy" id="321614"/>
    <lineage>
        <taxon>Eukaryota</taxon>
        <taxon>Fungi</taxon>
        <taxon>Dikarya</taxon>
        <taxon>Ascomycota</taxon>
        <taxon>Pezizomycotina</taxon>
        <taxon>Dothideomycetes</taxon>
        <taxon>Pleosporomycetidae</taxon>
        <taxon>Pleosporales</taxon>
        <taxon>Pleosporineae</taxon>
        <taxon>Phaeosphaeriaceae</taxon>
        <taxon>Parastagonospora</taxon>
    </lineage>
</organism>
<dbReference type="InterPro" id="IPR052523">
    <property type="entry name" value="Trichothecene_AcTrans"/>
</dbReference>
<dbReference type="Proteomes" id="UP000663193">
    <property type="component" value="Chromosome 5"/>
</dbReference>
<keyword evidence="3" id="KW-1185">Reference proteome</keyword>
<evidence type="ECO:0000313" key="2">
    <source>
        <dbReference type="EMBL" id="QRC94991.1"/>
    </source>
</evidence>
<feature type="domain" description="N-acetyltransferase" evidence="1">
    <location>
        <begin position="133"/>
        <end position="189"/>
    </location>
</feature>
<protein>
    <recommendedName>
        <fullName evidence="1">N-acetyltransferase domain-containing protein</fullName>
    </recommendedName>
</protein>
<dbReference type="EMBL" id="CP069027">
    <property type="protein sequence ID" value="QRC94991.1"/>
    <property type="molecule type" value="Genomic_DNA"/>
</dbReference>
<dbReference type="OrthoDB" id="4738875at2759"/>
<dbReference type="AlphaFoldDB" id="A0A7U2EXL8"/>